<dbReference type="InterPro" id="IPR002938">
    <property type="entry name" value="FAD-bd"/>
</dbReference>
<dbReference type="Gene3D" id="3.50.50.60">
    <property type="entry name" value="FAD/NAD(P)-binding domain"/>
    <property type="match status" value="1"/>
</dbReference>
<comment type="similarity">
    <text evidence="1">Belongs to the PheA/TfdB FAD monooxygenase family.</text>
</comment>
<dbReference type="GO" id="GO:0016709">
    <property type="term" value="F:oxidoreductase activity, acting on paired donors, with incorporation or reduction of molecular oxygen, NAD(P)H as one donor, and incorporation of one atom of oxygen"/>
    <property type="evidence" value="ECO:0007669"/>
    <property type="project" value="UniProtKB-ARBA"/>
</dbReference>
<evidence type="ECO:0000256" key="1">
    <source>
        <dbReference type="ARBA" id="ARBA00007801"/>
    </source>
</evidence>
<name>A0A1Y2LHW5_EPING</name>
<evidence type="ECO:0008006" key="9">
    <source>
        <dbReference type="Google" id="ProtNLM"/>
    </source>
</evidence>
<dbReference type="SUPFAM" id="SSF54373">
    <property type="entry name" value="FAD-linked reductases, C-terminal domain"/>
    <property type="match status" value="1"/>
</dbReference>
<dbReference type="Pfam" id="PF01494">
    <property type="entry name" value="FAD_binding_3"/>
    <property type="match status" value="1"/>
</dbReference>
<evidence type="ECO:0000256" key="2">
    <source>
        <dbReference type="ARBA" id="ARBA00022630"/>
    </source>
</evidence>
<reference evidence="7 8" key="1">
    <citation type="journal article" date="2017" name="Genome Announc.">
        <title>Genome sequence of the saprophytic ascomycete Epicoccum nigrum ICMP 19927 strain isolated from New Zealand.</title>
        <authorList>
            <person name="Fokin M."/>
            <person name="Fleetwood D."/>
            <person name="Weir B.S."/>
            <person name="Villas-Boas S.G."/>
        </authorList>
    </citation>
    <scope>NUCLEOTIDE SEQUENCE [LARGE SCALE GENOMIC DNA]</scope>
    <source>
        <strain evidence="7 8">ICMP 19927</strain>
    </source>
</reference>
<keyword evidence="8" id="KW-1185">Reference proteome</keyword>
<evidence type="ECO:0000313" key="8">
    <source>
        <dbReference type="Proteomes" id="UP000193240"/>
    </source>
</evidence>
<evidence type="ECO:0000256" key="3">
    <source>
        <dbReference type="ARBA" id="ARBA00022827"/>
    </source>
</evidence>
<feature type="domain" description="FAD-binding" evidence="5">
    <location>
        <begin position="6"/>
        <end position="361"/>
    </location>
</feature>
<dbReference type="Proteomes" id="UP000193240">
    <property type="component" value="Unassembled WGS sequence"/>
</dbReference>
<dbReference type="Gene3D" id="3.30.9.10">
    <property type="entry name" value="D-Amino Acid Oxidase, subunit A, domain 2"/>
    <property type="match status" value="1"/>
</dbReference>
<evidence type="ECO:0000313" key="7">
    <source>
        <dbReference type="EMBL" id="OSS43471.1"/>
    </source>
</evidence>
<dbReference type="InterPro" id="IPR050641">
    <property type="entry name" value="RIFMO-like"/>
</dbReference>
<dbReference type="OMA" id="ATRWSNS"/>
<dbReference type="InterPro" id="IPR038220">
    <property type="entry name" value="PHOX_C_sf"/>
</dbReference>
<dbReference type="Pfam" id="PF07976">
    <property type="entry name" value="Phe_hydrox_dim"/>
    <property type="match status" value="1"/>
</dbReference>
<dbReference type="PRINTS" id="PR00420">
    <property type="entry name" value="RNGMNOXGNASE"/>
</dbReference>
<evidence type="ECO:0000259" key="5">
    <source>
        <dbReference type="Pfam" id="PF01494"/>
    </source>
</evidence>
<dbReference type="PANTHER" id="PTHR43004:SF7">
    <property type="entry name" value="P-HYDROXYBENZOATE-M-HYDROXYLASE"/>
    <property type="match status" value="1"/>
</dbReference>
<sequence>MSDTFDIVIIGAGPVGLTLAAAIRRTGPYTIKIIDTKPDPTLCGRASGVQGRTLDFLENMGLKSHIMACEPGKVFEVAFWNPSEDGEGIRRTSNAYSYPDFIDTRYHHSTIIHQGHIERILLEDIAKSSIKVDRLCTFSDFRMVDDNAYPVQVDLKSPEGNTTVRAKYLFGADGARSLVREKLGIPMQLKDPVTFVWSVIDGVVKTDFPDIGIKCTIHSKSGSSMIIPEGRNRTRIYVQLQRTTDPNEELWSKYKQEDTQKLANKIFSPYKIEWEEVDWWSMYPIGQRLAEHYTDGHRVFIGGDACHTHSPKAGQGMNYGMFDAQNFAWKFHQLQNGFAAPSLLDTYEQERRKAANQLLDFDIRYARLFSSRPEAEKEKSKGEETEFMKLHQTAASFTSGYEVNYGTNGLNWSQPAGIVNSKAFDPTGVKLVPGRTFPTCSVTRVIDAHPCELDLEVPFNGAWRIYIFAGDVAATGSAMADLESRLAAPASFLRKHAKDTTLTWENRHGPQSSCFTFSLVYCNKRSAVELNDRSAVELNDVARGFFAPYRFHIYADDISASGERGVPGRIHEKMGFDKVKGGVAIVRPDNFVACCLSLEHGAVTADAINEYFQNIGSTVS</sequence>
<dbReference type="GO" id="GO:0071949">
    <property type="term" value="F:FAD binding"/>
    <property type="evidence" value="ECO:0007669"/>
    <property type="project" value="InterPro"/>
</dbReference>
<dbReference type="InterPro" id="IPR012941">
    <property type="entry name" value="Phe_hydrox_C_dim_dom"/>
</dbReference>
<proteinExistence type="inferred from homology"/>
<dbReference type="Gene3D" id="3.40.30.20">
    <property type="match status" value="1"/>
</dbReference>
<keyword evidence="2" id="KW-0285">Flavoprotein</keyword>
<keyword evidence="3" id="KW-0274">FAD</keyword>
<dbReference type="STRING" id="105696.A0A1Y2LHW5"/>
<keyword evidence="4" id="KW-0560">Oxidoreductase</keyword>
<dbReference type="SUPFAM" id="SSF52833">
    <property type="entry name" value="Thioredoxin-like"/>
    <property type="match status" value="1"/>
</dbReference>
<evidence type="ECO:0000256" key="4">
    <source>
        <dbReference type="ARBA" id="ARBA00023002"/>
    </source>
</evidence>
<protein>
    <recommendedName>
        <fullName evidence="9">FAD-binding domain-containing protein</fullName>
    </recommendedName>
</protein>
<dbReference type="InParanoid" id="A0A1Y2LHW5"/>
<evidence type="ECO:0000259" key="6">
    <source>
        <dbReference type="Pfam" id="PF07976"/>
    </source>
</evidence>
<dbReference type="AlphaFoldDB" id="A0A1Y2LHW5"/>
<dbReference type="InterPro" id="IPR036249">
    <property type="entry name" value="Thioredoxin-like_sf"/>
</dbReference>
<dbReference type="CDD" id="cd02979">
    <property type="entry name" value="PHOX_C"/>
    <property type="match status" value="1"/>
</dbReference>
<dbReference type="SUPFAM" id="SSF51905">
    <property type="entry name" value="FAD/NAD(P)-binding domain"/>
    <property type="match status" value="1"/>
</dbReference>
<dbReference type="PANTHER" id="PTHR43004">
    <property type="entry name" value="TRK SYSTEM POTASSIUM UPTAKE PROTEIN"/>
    <property type="match status" value="1"/>
</dbReference>
<dbReference type="EMBL" id="KZ107865">
    <property type="protein sequence ID" value="OSS43471.1"/>
    <property type="molecule type" value="Genomic_DNA"/>
</dbReference>
<organism evidence="7 8">
    <name type="scientific">Epicoccum nigrum</name>
    <name type="common">Soil fungus</name>
    <name type="synonym">Epicoccum purpurascens</name>
    <dbReference type="NCBI Taxonomy" id="105696"/>
    <lineage>
        <taxon>Eukaryota</taxon>
        <taxon>Fungi</taxon>
        <taxon>Dikarya</taxon>
        <taxon>Ascomycota</taxon>
        <taxon>Pezizomycotina</taxon>
        <taxon>Dothideomycetes</taxon>
        <taxon>Pleosporomycetidae</taxon>
        <taxon>Pleosporales</taxon>
        <taxon>Pleosporineae</taxon>
        <taxon>Didymellaceae</taxon>
        <taxon>Epicoccum</taxon>
    </lineage>
</organism>
<accession>A0A1Y2LHW5</accession>
<feature type="domain" description="Phenol hydroxylase-like C-terminal dimerisation" evidence="6">
    <location>
        <begin position="403"/>
        <end position="615"/>
    </location>
</feature>
<gene>
    <name evidence="7" type="ORF">B5807_11958</name>
</gene>
<dbReference type="InterPro" id="IPR036188">
    <property type="entry name" value="FAD/NAD-bd_sf"/>
</dbReference>